<dbReference type="GO" id="GO:0016226">
    <property type="term" value="P:iron-sulfur cluster assembly"/>
    <property type="evidence" value="ECO:0007669"/>
    <property type="project" value="InterPro"/>
</dbReference>
<dbReference type="SUPFAM" id="SSF82649">
    <property type="entry name" value="SufE/NifU"/>
    <property type="match status" value="1"/>
</dbReference>
<dbReference type="PANTHER" id="PTHR14136">
    <property type="entry name" value="BTB_POZ DOMAIN-CONTAINING PROTEIN KCTD9"/>
    <property type="match status" value="1"/>
</dbReference>
<gene>
    <name evidence="2" type="ORF">F9K24_05620</name>
</gene>
<dbReference type="SUPFAM" id="SSF141571">
    <property type="entry name" value="Pentapeptide repeat-like"/>
    <property type="match status" value="1"/>
</dbReference>
<dbReference type="PANTHER" id="PTHR14136:SF17">
    <property type="entry name" value="BTB_POZ DOMAIN-CONTAINING PROTEIN KCTD9"/>
    <property type="match status" value="1"/>
</dbReference>
<sequence length="260" mass="29083">MDYERFKEINDTRLNYREMDDATVVSSYRNTGCGDGYRLYLKIDSDRVVDASYTTTGCGFGLAALAMATEWARGRSVEEVERITAADVEGMFEFPERRKNYPESAVEAMQKAIADFRNGTGISADDRVSRTVALQKLKEQGHLRGEKLTQVILEGEDLRGVDFEGANLQNAFLQNANLEGANLRGARLRGAFLNSCNLKNADLREADLRWAKLAGAQVDGAQFDGALYDVGTRLDQRQVHLYRVMKQEGKTLYTEQAGRV</sequence>
<organism evidence="2 3">
    <name type="scientific">Leptonema illini</name>
    <dbReference type="NCBI Taxonomy" id="183"/>
    <lineage>
        <taxon>Bacteria</taxon>
        <taxon>Pseudomonadati</taxon>
        <taxon>Spirochaetota</taxon>
        <taxon>Spirochaetia</taxon>
        <taxon>Leptospirales</taxon>
        <taxon>Leptospiraceae</taxon>
        <taxon>Leptonema</taxon>
    </lineage>
</organism>
<dbReference type="RefSeq" id="WP_002770483.1">
    <property type="nucleotide sequence ID" value="NZ_JQDG01000024.1"/>
</dbReference>
<protein>
    <recommendedName>
        <fullName evidence="1">NIF system FeS cluster assembly NifU N-terminal domain-containing protein</fullName>
    </recommendedName>
</protein>
<dbReference type="Gene3D" id="2.160.20.80">
    <property type="entry name" value="E3 ubiquitin-protein ligase SopA"/>
    <property type="match status" value="1"/>
</dbReference>
<accession>A0A833H441</accession>
<proteinExistence type="predicted"/>
<dbReference type="GO" id="GO:0005506">
    <property type="term" value="F:iron ion binding"/>
    <property type="evidence" value="ECO:0007669"/>
    <property type="project" value="InterPro"/>
</dbReference>
<dbReference type="GO" id="GO:0051536">
    <property type="term" value="F:iron-sulfur cluster binding"/>
    <property type="evidence" value="ECO:0007669"/>
    <property type="project" value="InterPro"/>
</dbReference>
<reference evidence="2 3" key="1">
    <citation type="submission" date="2019-10" db="EMBL/GenBank/DDBJ databases">
        <title>Extracellular Electron Transfer in a Candidatus Methanoperedens spp. Enrichment Culture.</title>
        <authorList>
            <person name="Berger S."/>
            <person name="Rangel Shaw D."/>
            <person name="Berben T."/>
            <person name="In 'T Zandt M."/>
            <person name="Frank J."/>
            <person name="Reimann J."/>
            <person name="Jetten M.S.M."/>
            <person name="Welte C.U."/>
        </authorList>
    </citation>
    <scope>NUCLEOTIDE SEQUENCE [LARGE SCALE GENOMIC DNA]</scope>
    <source>
        <strain evidence="2">SB12</strain>
    </source>
</reference>
<dbReference type="InterPro" id="IPR051082">
    <property type="entry name" value="Pentapeptide-BTB/POZ_domain"/>
</dbReference>
<dbReference type="InterPro" id="IPR002871">
    <property type="entry name" value="NIF_FeS_clus_asmbl_NifU_N"/>
</dbReference>
<dbReference type="AlphaFoldDB" id="A0A833H441"/>
<evidence type="ECO:0000259" key="1">
    <source>
        <dbReference type="Pfam" id="PF01592"/>
    </source>
</evidence>
<evidence type="ECO:0000313" key="2">
    <source>
        <dbReference type="EMBL" id="KAB2934080.1"/>
    </source>
</evidence>
<dbReference type="Gene3D" id="3.90.1010.10">
    <property type="match status" value="1"/>
</dbReference>
<dbReference type="CDD" id="cd06664">
    <property type="entry name" value="IscU_like"/>
    <property type="match status" value="1"/>
</dbReference>
<dbReference type="Proteomes" id="UP000460298">
    <property type="component" value="Unassembled WGS sequence"/>
</dbReference>
<dbReference type="InterPro" id="IPR001646">
    <property type="entry name" value="5peptide_repeat"/>
</dbReference>
<comment type="caution">
    <text evidence="2">The sequence shown here is derived from an EMBL/GenBank/DDBJ whole genome shotgun (WGS) entry which is preliminary data.</text>
</comment>
<evidence type="ECO:0000313" key="3">
    <source>
        <dbReference type="Proteomes" id="UP000460298"/>
    </source>
</evidence>
<dbReference type="EMBL" id="WBUI01000004">
    <property type="protein sequence ID" value="KAB2934080.1"/>
    <property type="molecule type" value="Genomic_DNA"/>
</dbReference>
<dbReference type="Pfam" id="PF01592">
    <property type="entry name" value="NifU_N"/>
    <property type="match status" value="1"/>
</dbReference>
<name>A0A833H441_9LEPT</name>
<dbReference type="OrthoDB" id="334966at2"/>
<feature type="domain" description="NIF system FeS cluster assembly NifU N-terminal" evidence="1">
    <location>
        <begin position="20"/>
        <end position="118"/>
    </location>
</feature>
<dbReference type="Pfam" id="PF00805">
    <property type="entry name" value="Pentapeptide"/>
    <property type="match status" value="1"/>
</dbReference>